<evidence type="ECO:0000256" key="2">
    <source>
        <dbReference type="ARBA" id="ARBA00022553"/>
    </source>
</evidence>
<dbReference type="Gene3D" id="3.40.50.2300">
    <property type="match status" value="1"/>
</dbReference>
<feature type="region of interest" description="Disordered" evidence="9">
    <location>
        <begin position="173"/>
        <end position="258"/>
    </location>
</feature>
<evidence type="ECO:0000259" key="10">
    <source>
        <dbReference type="PROSITE" id="PS50110"/>
    </source>
</evidence>
<evidence type="ECO:0000313" key="12">
    <source>
        <dbReference type="EMBL" id="KAF5731126.1"/>
    </source>
</evidence>
<feature type="modified residue" description="4-aspartylphosphate" evidence="8">
    <location>
        <position position="89"/>
    </location>
</feature>
<dbReference type="Pfam" id="PF00249">
    <property type="entry name" value="Myb_DNA-binding"/>
    <property type="match status" value="1"/>
</dbReference>
<dbReference type="InParanoid" id="A0A7J7CBM3"/>
<dbReference type="GO" id="GO:0005634">
    <property type="term" value="C:nucleus"/>
    <property type="evidence" value="ECO:0007669"/>
    <property type="project" value="UniProtKB-SubCell"/>
</dbReference>
<dbReference type="SMART" id="SM00448">
    <property type="entry name" value="REC"/>
    <property type="match status" value="1"/>
</dbReference>
<keyword evidence="2 8" id="KW-0597">Phosphoprotein</keyword>
<dbReference type="InterPro" id="IPR011006">
    <property type="entry name" value="CheY-like_superfamily"/>
</dbReference>
<comment type="subcellular location">
    <subcellularLocation>
        <location evidence="1">Nucleus</location>
    </subcellularLocation>
</comment>
<dbReference type="Pfam" id="PF00072">
    <property type="entry name" value="Response_reg"/>
    <property type="match status" value="1"/>
</dbReference>
<dbReference type="CDD" id="cd17584">
    <property type="entry name" value="REC_typeB_ARR-like"/>
    <property type="match status" value="1"/>
</dbReference>
<evidence type="ECO:0000256" key="7">
    <source>
        <dbReference type="ARBA" id="ARBA00023242"/>
    </source>
</evidence>
<dbReference type="FunFam" id="1.10.10.60:FF:000007">
    <property type="entry name" value="Two-component response regulator"/>
    <property type="match status" value="1"/>
</dbReference>
<evidence type="ECO:0000256" key="3">
    <source>
        <dbReference type="ARBA" id="ARBA00023012"/>
    </source>
</evidence>
<dbReference type="PANTHER" id="PTHR43874:SF19">
    <property type="entry name" value="RESPONSE REGULATOR 23-RELATED"/>
    <property type="match status" value="1"/>
</dbReference>
<dbReference type="InterPro" id="IPR006447">
    <property type="entry name" value="Myb_dom_plants"/>
</dbReference>
<evidence type="ECO:0000256" key="5">
    <source>
        <dbReference type="ARBA" id="ARBA00023159"/>
    </source>
</evidence>
<evidence type="ECO:0000256" key="1">
    <source>
        <dbReference type="ARBA" id="ARBA00004123"/>
    </source>
</evidence>
<gene>
    <name evidence="12" type="ORF">HS088_TW19G00731</name>
</gene>
<reference evidence="12 13" key="1">
    <citation type="journal article" date="2020" name="Nat. Commun.">
        <title>Genome of Tripterygium wilfordii and identification of cytochrome P450 involved in triptolide biosynthesis.</title>
        <authorList>
            <person name="Tu L."/>
            <person name="Su P."/>
            <person name="Zhang Z."/>
            <person name="Gao L."/>
            <person name="Wang J."/>
            <person name="Hu T."/>
            <person name="Zhou J."/>
            <person name="Zhang Y."/>
            <person name="Zhao Y."/>
            <person name="Liu Y."/>
            <person name="Song Y."/>
            <person name="Tong Y."/>
            <person name="Lu Y."/>
            <person name="Yang J."/>
            <person name="Xu C."/>
            <person name="Jia M."/>
            <person name="Peters R.J."/>
            <person name="Huang L."/>
            <person name="Gao W."/>
        </authorList>
    </citation>
    <scope>NUCLEOTIDE SEQUENCE [LARGE SCALE GENOMIC DNA]</scope>
    <source>
        <strain evidence="13">cv. XIE 37</strain>
        <tissue evidence="12">Leaf</tissue>
    </source>
</reference>
<evidence type="ECO:0000256" key="9">
    <source>
        <dbReference type="SAM" id="MobiDB-lite"/>
    </source>
</evidence>
<keyword evidence="7" id="KW-0539">Nucleus</keyword>
<dbReference type="SUPFAM" id="SSF52172">
    <property type="entry name" value="CheY-like"/>
    <property type="match status" value="1"/>
</dbReference>
<name>A0A7J7CBM3_TRIWF</name>
<organism evidence="12 13">
    <name type="scientific">Tripterygium wilfordii</name>
    <name type="common">Thunder God vine</name>
    <dbReference type="NCBI Taxonomy" id="458696"/>
    <lineage>
        <taxon>Eukaryota</taxon>
        <taxon>Viridiplantae</taxon>
        <taxon>Streptophyta</taxon>
        <taxon>Embryophyta</taxon>
        <taxon>Tracheophyta</taxon>
        <taxon>Spermatophyta</taxon>
        <taxon>Magnoliopsida</taxon>
        <taxon>eudicotyledons</taxon>
        <taxon>Gunneridae</taxon>
        <taxon>Pentapetalae</taxon>
        <taxon>rosids</taxon>
        <taxon>fabids</taxon>
        <taxon>Celastrales</taxon>
        <taxon>Celastraceae</taxon>
        <taxon>Tripterygium</taxon>
    </lineage>
</organism>
<dbReference type="InterPro" id="IPR045279">
    <property type="entry name" value="ARR-like"/>
</dbReference>
<feature type="domain" description="HTH myb-type" evidence="11">
    <location>
        <begin position="257"/>
        <end position="316"/>
    </location>
</feature>
<proteinExistence type="predicted"/>
<dbReference type="GO" id="GO:0009736">
    <property type="term" value="P:cytokinin-activated signaling pathway"/>
    <property type="evidence" value="ECO:0007669"/>
    <property type="project" value="InterPro"/>
</dbReference>
<keyword evidence="5" id="KW-0010">Activator</keyword>
<dbReference type="FunCoup" id="A0A7J7CBM3">
    <property type="interactions" value="215"/>
</dbReference>
<dbReference type="GO" id="GO:0016301">
    <property type="term" value="F:kinase activity"/>
    <property type="evidence" value="ECO:0007669"/>
    <property type="project" value="UniProtKB-KW"/>
</dbReference>
<dbReference type="InterPro" id="IPR017930">
    <property type="entry name" value="Myb_dom"/>
</dbReference>
<keyword evidence="6" id="KW-0804">Transcription</keyword>
<evidence type="ECO:0000256" key="8">
    <source>
        <dbReference type="PROSITE-ProRule" id="PRU00169"/>
    </source>
</evidence>
<keyword evidence="12" id="KW-0808">Transferase</keyword>
<accession>A0A7J7CBM3</accession>
<dbReference type="NCBIfam" id="TIGR01557">
    <property type="entry name" value="myb_SHAQKYF"/>
    <property type="match status" value="1"/>
</dbReference>
<evidence type="ECO:0000259" key="11">
    <source>
        <dbReference type="PROSITE" id="PS51294"/>
    </source>
</evidence>
<dbReference type="PANTHER" id="PTHR43874">
    <property type="entry name" value="TWO-COMPONENT RESPONSE REGULATOR"/>
    <property type="match status" value="1"/>
</dbReference>
<dbReference type="SUPFAM" id="SSF46689">
    <property type="entry name" value="Homeodomain-like"/>
    <property type="match status" value="1"/>
</dbReference>
<dbReference type="Proteomes" id="UP000593562">
    <property type="component" value="Unassembled WGS sequence"/>
</dbReference>
<dbReference type="EMBL" id="JAAARO010000019">
    <property type="protein sequence ID" value="KAF5731126.1"/>
    <property type="molecule type" value="Genomic_DNA"/>
</dbReference>
<keyword evidence="13" id="KW-1185">Reference proteome</keyword>
<evidence type="ECO:0000256" key="4">
    <source>
        <dbReference type="ARBA" id="ARBA00023015"/>
    </source>
</evidence>
<sequence>MKSAGVCKRRSKGYEKMEIGVGEDTSLSLDVTNKLETHVMVVDDDSTTLALVAAMLKTWKYQVVAVRNPMDALSTLRISHTQFDLVVTDLHMPQMNGIELQRQVEEEFKIPVVIMSSNDEESVILETLEGGAVFYLVKPVTRDDLKNVWQYSVSAKNKGKAAVVVEEIGTNTHNDIIGHGSSSPDDDDDDDEKMSFENSNNRDQGSSSSFANEGKTSGGGTDINRRKNKRKDSNNKGKSKKMNKEDDGDDDDDESRAPKKAKVVWTNSLHNRFLQAIRHIGLDRAVPKKILEFMAMPGLTRENVASHLQKYRLFLKRVAEQGTASCKTLTDRALRSSFATGHPWLMFNNLQQNYPHNLNLQMGRQFQLQFHPGFGFPASLTASSLGLTRHPYNQQGASTSNAVTPRLGYGQSSLLNYNQSHFSTSLFGNRNLVDYQANNRSVLGSNYDDINGTSLPSQRAAGLSNVLLSGTASSSSGHIYQQQNQARPHLYTNTTPLFDFGSDSTPNTTNNNFGGIRGAGDGQLINGQGQIRFDNSTNLSSGLDQGGYGLMNATSNSNNNVNLSPVQTNQIPSTFGNNVGQQASATELPPLPQQQYHELSGNNNGAAGGENFTSNLLINNNISNPPFDNNAQQLGGTGDLSDIFLQPTTEFQIPGTDEVRNPNLGANAYPLEGYTPILKEDMEDDFLDALLDGSAPF</sequence>
<dbReference type="PROSITE" id="PS51294">
    <property type="entry name" value="HTH_MYB"/>
    <property type="match status" value="1"/>
</dbReference>
<keyword evidence="3" id="KW-0902">Two-component regulatory system</keyword>
<feature type="domain" description="Response regulatory" evidence="10">
    <location>
        <begin position="38"/>
        <end position="153"/>
    </location>
</feature>
<protein>
    <submittedName>
        <fullName evidence="12">Putative two-component system sensor histidine kinase/response regulator</fullName>
    </submittedName>
</protein>
<dbReference type="PROSITE" id="PS50110">
    <property type="entry name" value="RESPONSE_REGULATORY"/>
    <property type="match status" value="1"/>
</dbReference>
<evidence type="ECO:0000313" key="13">
    <source>
        <dbReference type="Proteomes" id="UP000593562"/>
    </source>
</evidence>
<keyword evidence="4" id="KW-0805">Transcription regulation</keyword>
<evidence type="ECO:0000256" key="6">
    <source>
        <dbReference type="ARBA" id="ARBA00023163"/>
    </source>
</evidence>
<dbReference type="GO" id="GO:0000160">
    <property type="term" value="P:phosphorelay signal transduction system"/>
    <property type="evidence" value="ECO:0007669"/>
    <property type="project" value="UniProtKB-KW"/>
</dbReference>
<dbReference type="GO" id="GO:0003677">
    <property type="term" value="F:DNA binding"/>
    <property type="evidence" value="ECO:0007669"/>
    <property type="project" value="InterPro"/>
</dbReference>
<dbReference type="InterPro" id="IPR001005">
    <property type="entry name" value="SANT/Myb"/>
</dbReference>
<dbReference type="Gene3D" id="1.10.10.60">
    <property type="entry name" value="Homeodomain-like"/>
    <property type="match status" value="1"/>
</dbReference>
<dbReference type="InterPro" id="IPR001789">
    <property type="entry name" value="Sig_transdc_resp-reg_receiver"/>
</dbReference>
<dbReference type="AlphaFoldDB" id="A0A7J7CBM3"/>
<comment type="caution">
    <text evidence="12">The sequence shown here is derived from an EMBL/GenBank/DDBJ whole genome shotgun (WGS) entry which is preliminary data.</text>
</comment>
<keyword evidence="12" id="KW-0418">Kinase</keyword>
<feature type="region of interest" description="Disordered" evidence="9">
    <location>
        <begin position="623"/>
        <end position="642"/>
    </location>
</feature>
<dbReference type="InterPro" id="IPR009057">
    <property type="entry name" value="Homeodomain-like_sf"/>
</dbReference>
<feature type="compositionally biased region" description="Polar residues" evidence="9">
    <location>
        <begin position="196"/>
        <end position="215"/>
    </location>
</feature>